<keyword evidence="2" id="KW-1185">Reference proteome</keyword>
<evidence type="ECO:0000313" key="1">
    <source>
        <dbReference type="EMBL" id="MBK3462664.1"/>
    </source>
</evidence>
<protein>
    <submittedName>
        <fullName evidence="1">Uncharacterized protein</fullName>
    </submittedName>
</protein>
<dbReference type="RefSeq" id="WP_200657700.1">
    <property type="nucleotide sequence ID" value="NZ_JAENSR010000009.1"/>
</dbReference>
<gene>
    <name evidence="1" type="ORF">JJD71_26715</name>
</gene>
<dbReference type="Proteomes" id="UP000620382">
    <property type="component" value="Unassembled WGS sequence"/>
</dbReference>
<dbReference type="EMBL" id="JAENSR010000009">
    <property type="protein sequence ID" value="MBK3462664.1"/>
    <property type="molecule type" value="Genomic_DNA"/>
</dbReference>
<sequence length="290" mass="33176">MFDNVCCREDSVVLNNGINLSLIRTIFDVSLTGVILEFQREYASDGKTFGVSWAGHDYAINNLHKVVSVVASTALYDCEDECLFETQEDFEDARNETNKIFKRFCEDDANLSVEDYVAKLALVPREYEMSSLNHHGFPDIVILNFFKRAISENRKWKRKSCQDSIFLESIINELDLTVDLKKAFVDGKHVNEFEEPEDMHSYICNELTTGRSHESVYSLIETLLDVMCPELTIDLSEGNSVDVYSDSTVISGNIDTLVHAVMSEKFKRIVQMELDDYESAVFSCFDKHFI</sequence>
<reference evidence="1 2" key="1">
    <citation type="submission" date="2021-01" db="EMBL/GenBank/DDBJ databases">
        <title>Antibiotic resistance and phylogeny of Pseudomonas spp. isolated over three decades from chicken meat in the Norwegian food chain.</title>
        <authorList>
            <person name="Moen B."/>
        </authorList>
    </citation>
    <scope>NUCLEOTIDE SEQUENCE [LARGE SCALE GENOMIC DNA]</scope>
    <source>
        <strain evidence="1 2">MF6766</strain>
    </source>
</reference>
<accession>A0ABS1H193</accession>
<proteinExistence type="predicted"/>
<evidence type="ECO:0000313" key="2">
    <source>
        <dbReference type="Proteomes" id="UP000620382"/>
    </source>
</evidence>
<comment type="caution">
    <text evidence="1">The sequence shown here is derived from an EMBL/GenBank/DDBJ whole genome shotgun (WGS) entry which is preliminary data.</text>
</comment>
<organism evidence="1 2">
    <name type="scientific">Pseudomonas haemolytica</name>
    <dbReference type="NCBI Taxonomy" id="2600065"/>
    <lineage>
        <taxon>Bacteria</taxon>
        <taxon>Pseudomonadati</taxon>
        <taxon>Pseudomonadota</taxon>
        <taxon>Gammaproteobacteria</taxon>
        <taxon>Pseudomonadales</taxon>
        <taxon>Pseudomonadaceae</taxon>
        <taxon>Pseudomonas</taxon>
    </lineage>
</organism>
<name>A0ABS1H193_9PSED</name>